<evidence type="ECO:0000313" key="1">
    <source>
        <dbReference type="EMBL" id="GMH72263.1"/>
    </source>
</evidence>
<sequence length="109" mass="12389">MVPTTLVPAVKFKNDDKVVWESMEVIKELDERYPERKLIDEQHESNMKIVDNVVSSAVKYSFSSRNATLTESQKQELENAFEDSLIALDVRLAPEGPSLPRSPKPIQDT</sequence>
<dbReference type="Proteomes" id="UP001165085">
    <property type="component" value="Unassembled WGS sequence"/>
</dbReference>
<reference evidence="2" key="1">
    <citation type="journal article" date="2023" name="Commun. Biol.">
        <title>Genome analysis of Parmales, the sister group of diatoms, reveals the evolutionary specialization of diatoms from phago-mixotrophs to photoautotrophs.</title>
        <authorList>
            <person name="Ban H."/>
            <person name="Sato S."/>
            <person name="Yoshikawa S."/>
            <person name="Yamada K."/>
            <person name="Nakamura Y."/>
            <person name="Ichinomiya M."/>
            <person name="Sato N."/>
            <person name="Blanc-Mathieu R."/>
            <person name="Endo H."/>
            <person name="Kuwata A."/>
            <person name="Ogata H."/>
        </authorList>
    </citation>
    <scope>NUCLEOTIDE SEQUENCE [LARGE SCALE GENOMIC DNA]</scope>
    <source>
        <strain evidence="2">NIES 3701</strain>
    </source>
</reference>
<protein>
    <submittedName>
        <fullName evidence="1">Uncharacterized protein</fullName>
    </submittedName>
</protein>
<dbReference type="OrthoDB" id="4951845at2759"/>
<accession>A0A9W7ANG1</accession>
<keyword evidence="2" id="KW-1185">Reference proteome</keyword>
<dbReference type="Gene3D" id="3.40.30.10">
    <property type="entry name" value="Glutaredoxin"/>
    <property type="match status" value="1"/>
</dbReference>
<name>A0A9W7ANG1_9STRA</name>
<dbReference type="AlphaFoldDB" id="A0A9W7ANG1"/>
<dbReference type="EMBL" id="BRXY01000155">
    <property type="protein sequence ID" value="GMH72263.1"/>
    <property type="molecule type" value="Genomic_DNA"/>
</dbReference>
<dbReference type="Gene3D" id="1.20.1050.10">
    <property type="match status" value="1"/>
</dbReference>
<organism evidence="1 2">
    <name type="scientific">Triparma strigata</name>
    <dbReference type="NCBI Taxonomy" id="1606541"/>
    <lineage>
        <taxon>Eukaryota</taxon>
        <taxon>Sar</taxon>
        <taxon>Stramenopiles</taxon>
        <taxon>Ochrophyta</taxon>
        <taxon>Bolidophyceae</taxon>
        <taxon>Parmales</taxon>
        <taxon>Triparmaceae</taxon>
        <taxon>Triparma</taxon>
    </lineage>
</organism>
<evidence type="ECO:0000313" key="2">
    <source>
        <dbReference type="Proteomes" id="UP001165085"/>
    </source>
</evidence>
<proteinExistence type="predicted"/>
<gene>
    <name evidence="1" type="ORF">TrST_g2231</name>
</gene>
<comment type="caution">
    <text evidence="1">The sequence shown here is derived from an EMBL/GenBank/DDBJ whole genome shotgun (WGS) entry which is preliminary data.</text>
</comment>